<dbReference type="OrthoDB" id="5591786at2759"/>
<proteinExistence type="predicted"/>
<accession>A0A9P4HUB0</accession>
<sequence>MNLWRLNLSALSHVHNLFFLASRNTIRIYEPEFPDQAIREPPAFIIKPPSSAPDLGGGIFSHEPHSINHLIVDFRGNEEILLIACDDGDAIAWRTDDIQNAVDRAAFCTQLSPRPIFLENVGASAWGLAIHKEARLIAVSCNKHVVTVFAPALISKDPDLIDVDAVDDEDRWADRRIELPPSSHNIPSLAFCNTGEDPEGRWLLIGDIHGVLNLANVWAERLVERHECRFCAMGNTSGFASTGIECLCHLVDGEDGGNRTNIPHGIWGVAFLDKRSFKKTVCMNETLGMECTPNDQIYDVSKSREYVRNSKLVWNPKATGPYHEPPVDGPTMWTWHQQPVFQQVQGPENQWGMPFEPNVVPMLRSFKREMLRRLPRKRSQYHAPLPHNQHAPPTSPILQIACRDLFLSHTIHSHSALRPTIAFHDPLFQTIDTHNPSPLNSTPGTGNPTIDMSSHVLAKQAAQVDRMSLHAQIPELGVFLAGSPKGRVGVFSLTQMWDVGESSHNWRRDRHSRNSNPLFRNNRNNNNGRGGGGTGEPIYGFRIDHVLPTAEQEVRQRPRSQLVGVAVGPVQGLLGESRAGMGARRRWRVVLTWADGSVLCYELGKKAETVGGGGGMGLEGMMV</sequence>
<dbReference type="Proteomes" id="UP000799776">
    <property type="component" value="Unassembled WGS sequence"/>
</dbReference>
<evidence type="ECO:0000313" key="2">
    <source>
        <dbReference type="EMBL" id="KAF2085746.1"/>
    </source>
</evidence>
<organism evidence="2 3">
    <name type="scientific">Saccharata proteae CBS 121410</name>
    <dbReference type="NCBI Taxonomy" id="1314787"/>
    <lineage>
        <taxon>Eukaryota</taxon>
        <taxon>Fungi</taxon>
        <taxon>Dikarya</taxon>
        <taxon>Ascomycota</taxon>
        <taxon>Pezizomycotina</taxon>
        <taxon>Dothideomycetes</taxon>
        <taxon>Dothideomycetes incertae sedis</taxon>
        <taxon>Botryosphaeriales</taxon>
        <taxon>Saccharataceae</taxon>
        <taxon>Saccharata</taxon>
    </lineage>
</organism>
<dbReference type="EMBL" id="ML978728">
    <property type="protein sequence ID" value="KAF2085746.1"/>
    <property type="molecule type" value="Genomic_DNA"/>
</dbReference>
<evidence type="ECO:0000313" key="3">
    <source>
        <dbReference type="Proteomes" id="UP000799776"/>
    </source>
</evidence>
<keyword evidence="3" id="KW-1185">Reference proteome</keyword>
<comment type="caution">
    <text evidence="2">The sequence shown here is derived from an EMBL/GenBank/DDBJ whole genome shotgun (WGS) entry which is preliminary data.</text>
</comment>
<evidence type="ECO:0000256" key="1">
    <source>
        <dbReference type="SAM" id="MobiDB-lite"/>
    </source>
</evidence>
<protein>
    <submittedName>
        <fullName evidence="2">Uncharacterized protein</fullName>
    </submittedName>
</protein>
<dbReference type="AlphaFoldDB" id="A0A9P4HUB0"/>
<dbReference type="SUPFAM" id="SSF50978">
    <property type="entry name" value="WD40 repeat-like"/>
    <property type="match status" value="1"/>
</dbReference>
<dbReference type="InterPro" id="IPR036322">
    <property type="entry name" value="WD40_repeat_dom_sf"/>
</dbReference>
<name>A0A9P4HUB0_9PEZI</name>
<reference evidence="2" key="1">
    <citation type="journal article" date="2020" name="Stud. Mycol.">
        <title>101 Dothideomycetes genomes: a test case for predicting lifestyles and emergence of pathogens.</title>
        <authorList>
            <person name="Haridas S."/>
            <person name="Albert R."/>
            <person name="Binder M."/>
            <person name="Bloem J."/>
            <person name="Labutti K."/>
            <person name="Salamov A."/>
            <person name="Andreopoulos B."/>
            <person name="Baker S."/>
            <person name="Barry K."/>
            <person name="Bills G."/>
            <person name="Bluhm B."/>
            <person name="Cannon C."/>
            <person name="Castanera R."/>
            <person name="Culley D."/>
            <person name="Daum C."/>
            <person name="Ezra D."/>
            <person name="Gonzalez J."/>
            <person name="Henrissat B."/>
            <person name="Kuo A."/>
            <person name="Liang C."/>
            <person name="Lipzen A."/>
            <person name="Lutzoni F."/>
            <person name="Magnuson J."/>
            <person name="Mondo S."/>
            <person name="Nolan M."/>
            <person name="Ohm R."/>
            <person name="Pangilinan J."/>
            <person name="Park H.-J."/>
            <person name="Ramirez L."/>
            <person name="Alfaro M."/>
            <person name="Sun H."/>
            <person name="Tritt A."/>
            <person name="Yoshinaga Y."/>
            <person name="Zwiers L.-H."/>
            <person name="Turgeon B."/>
            <person name="Goodwin S."/>
            <person name="Spatafora J."/>
            <person name="Crous P."/>
            <person name="Grigoriev I."/>
        </authorList>
    </citation>
    <scope>NUCLEOTIDE SEQUENCE</scope>
    <source>
        <strain evidence="2">CBS 121410</strain>
    </source>
</reference>
<feature type="region of interest" description="Disordered" evidence="1">
    <location>
        <begin position="506"/>
        <end position="535"/>
    </location>
</feature>
<dbReference type="Pfam" id="PF08728">
    <property type="entry name" value="CRT10"/>
    <property type="match status" value="1"/>
</dbReference>
<gene>
    <name evidence="2" type="ORF">K490DRAFT_67343</name>
</gene>
<dbReference type="InterPro" id="IPR014839">
    <property type="entry name" value="Crt10"/>
</dbReference>